<protein>
    <submittedName>
        <fullName evidence="1">Uncharacterized protein</fullName>
    </submittedName>
</protein>
<keyword evidence="2" id="KW-1185">Reference proteome</keyword>
<dbReference type="Proteomes" id="UP000823773">
    <property type="component" value="Unassembled WGS sequence"/>
</dbReference>
<organism evidence="1 2">
    <name type="scientific">Ensifer adhaerens</name>
    <name type="common">Sinorhizobium morelense</name>
    <dbReference type="NCBI Taxonomy" id="106592"/>
    <lineage>
        <taxon>Bacteria</taxon>
        <taxon>Pseudomonadati</taxon>
        <taxon>Pseudomonadota</taxon>
        <taxon>Alphaproteobacteria</taxon>
        <taxon>Hyphomicrobiales</taxon>
        <taxon>Rhizobiaceae</taxon>
        <taxon>Sinorhizobium/Ensifer group</taxon>
        <taxon>Ensifer</taxon>
    </lineage>
</organism>
<dbReference type="EMBL" id="JAGGJR010000017">
    <property type="protein sequence ID" value="MBP1876391.1"/>
    <property type="molecule type" value="Genomic_DNA"/>
</dbReference>
<proteinExistence type="predicted"/>
<sequence length="41" mass="4784">MEYMIHCEASLVNKKMHTCAMIYIIVFIAYLFALLRLSSNT</sequence>
<evidence type="ECO:0000313" key="2">
    <source>
        <dbReference type="Proteomes" id="UP000823773"/>
    </source>
</evidence>
<accession>A0ACC5T5J4</accession>
<gene>
    <name evidence="1" type="ORF">J2Z19_006141</name>
</gene>
<name>A0ACC5T5J4_ENSAD</name>
<reference evidence="1" key="1">
    <citation type="submission" date="2021-03" db="EMBL/GenBank/DDBJ databases">
        <title>Genomic Encyclopedia of Type Strains, Phase IV (KMG-IV): sequencing the most valuable type-strain genomes for metagenomic binning, comparative biology and taxonomic classification.</title>
        <authorList>
            <person name="Goeker M."/>
        </authorList>
    </citation>
    <scope>NUCLEOTIDE SEQUENCE</scope>
    <source>
        <strain evidence="1">DSM 18131</strain>
    </source>
</reference>
<evidence type="ECO:0000313" key="1">
    <source>
        <dbReference type="EMBL" id="MBP1876391.1"/>
    </source>
</evidence>
<comment type="caution">
    <text evidence="1">The sequence shown here is derived from an EMBL/GenBank/DDBJ whole genome shotgun (WGS) entry which is preliminary data.</text>
</comment>